<evidence type="ECO:0000259" key="9">
    <source>
        <dbReference type="Pfam" id="PF01515"/>
    </source>
</evidence>
<evidence type="ECO:0000256" key="7">
    <source>
        <dbReference type="ARBA" id="ARBA00023315"/>
    </source>
</evidence>
<dbReference type="GO" id="GO:0008959">
    <property type="term" value="F:phosphate acetyltransferase activity"/>
    <property type="evidence" value="ECO:0007669"/>
    <property type="project" value="UniProtKB-EC"/>
</dbReference>
<dbReference type="Proteomes" id="UP000000562">
    <property type="component" value="Chromosome"/>
</dbReference>
<evidence type="ECO:0000256" key="4">
    <source>
        <dbReference type="ARBA" id="ARBA00012707"/>
    </source>
</evidence>
<dbReference type="KEGG" id="wbr:pta"/>
<reference evidence="10 11" key="1">
    <citation type="journal article" date="2002" name="Nat. Genet.">
        <title>Genome sequence of the endocellular obligate symbiont of tsetse flies, Wigglesworthia glossinidia.</title>
        <authorList>
            <person name="Akman L."/>
            <person name="Yamashita A."/>
            <person name="Watanabe H."/>
            <person name="Oshima K."/>
            <person name="Shiba T."/>
            <person name="Hattori M."/>
            <person name="Aksoy S."/>
        </authorList>
    </citation>
    <scope>NUCLEOTIDE SEQUENCE [LARGE SCALE GENOMIC DNA]</scope>
</reference>
<keyword evidence="5 8" id="KW-0963">Cytoplasm</keyword>
<dbReference type="NCBIfam" id="NF007233">
    <property type="entry name" value="PRK09653.1"/>
    <property type="match status" value="1"/>
</dbReference>
<dbReference type="PIRSF" id="PIRSF006107">
    <property type="entry name" value="PhpActrans_proteobac"/>
    <property type="match status" value="1"/>
</dbReference>
<comment type="function">
    <text evidence="8">Involved in acetate metabolism.</text>
</comment>
<dbReference type="InterPro" id="IPR042112">
    <property type="entry name" value="P_AcTrfase_dom2"/>
</dbReference>
<accession>Q8D321</accession>
<dbReference type="UniPathway" id="UPA00340">
    <property type="reaction ID" value="UER00459"/>
</dbReference>
<dbReference type="AlphaFoldDB" id="Q8D321"/>
<dbReference type="FunFam" id="3.40.50.10750:FF:000001">
    <property type="entry name" value="Phosphate acetyltransferase"/>
    <property type="match status" value="1"/>
</dbReference>
<dbReference type="Pfam" id="PF13500">
    <property type="entry name" value="AAA_26"/>
    <property type="match status" value="1"/>
</dbReference>
<dbReference type="EC" id="2.3.1.8" evidence="4 8"/>
<dbReference type="STRING" id="36870.gene:10368668"/>
<comment type="catalytic activity">
    <reaction evidence="8">
        <text>acetyl-CoA + phosphate = acetyl phosphate + CoA</text>
        <dbReference type="Rhea" id="RHEA:19521"/>
        <dbReference type="ChEBI" id="CHEBI:22191"/>
        <dbReference type="ChEBI" id="CHEBI:43474"/>
        <dbReference type="ChEBI" id="CHEBI:57287"/>
        <dbReference type="ChEBI" id="CHEBI:57288"/>
        <dbReference type="EC" id="2.3.1.8"/>
    </reaction>
</comment>
<dbReference type="SUPFAM" id="SSF53659">
    <property type="entry name" value="Isocitrate/Isopropylmalate dehydrogenase-like"/>
    <property type="match status" value="1"/>
</dbReference>
<evidence type="ECO:0000256" key="1">
    <source>
        <dbReference type="ARBA" id="ARBA00004496"/>
    </source>
</evidence>
<keyword evidence="11" id="KW-1185">Reference proteome</keyword>
<evidence type="ECO:0000313" key="11">
    <source>
        <dbReference type="Proteomes" id="UP000000562"/>
    </source>
</evidence>
<dbReference type="InterPro" id="IPR050500">
    <property type="entry name" value="Phos_Acetyltrans/Butyryltrans"/>
</dbReference>
<dbReference type="GO" id="GO:0006085">
    <property type="term" value="P:acetyl-CoA biosynthetic process"/>
    <property type="evidence" value="ECO:0007669"/>
    <property type="project" value="UniProtKB-UniPathway"/>
</dbReference>
<gene>
    <name evidence="10" type="primary">pta</name>
</gene>
<comment type="subcellular location">
    <subcellularLocation>
        <location evidence="1 8">Cytoplasm</location>
    </subcellularLocation>
</comment>
<comment type="similarity">
    <text evidence="2 8">In the C-terminal section; belongs to the phosphate acetyltransferase and butyryltransferase family.</text>
</comment>
<comment type="pathway">
    <text evidence="8">Metabolic intermediate biosynthesis; acetyl-CoA biosynthesis; acetyl-CoA from acetate: step 2/2.</text>
</comment>
<dbReference type="HOGENOM" id="CLU_019723_2_1_6"/>
<evidence type="ECO:0000256" key="2">
    <source>
        <dbReference type="ARBA" id="ARBA00008756"/>
    </source>
</evidence>
<dbReference type="Pfam" id="PF01515">
    <property type="entry name" value="PTA_PTB"/>
    <property type="match status" value="1"/>
</dbReference>
<evidence type="ECO:0000256" key="5">
    <source>
        <dbReference type="ARBA" id="ARBA00022490"/>
    </source>
</evidence>
<comment type="domain">
    <text evidence="8">The N-terminal region seems to be important for proper quaternary structure. The C-terminal region contains the substrate-binding site.</text>
</comment>
<dbReference type="OrthoDB" id="9808984at2"/>
<name>Q8D321_WIGBR</name>
<dbReference type="GO" id="GO:0005737">
    <property type="term" value="C:cytoplasm"/>
    <property type="evidence" value="ECO:0007669"/>
    <property type="project" value="UniProtKB-SubCell"/>
</dbReference>
<comment type="similarity">
    <text evidence="3 8">In the N-terminal section; belongs to the CobB/CobQ family.</text>
</comment>
<dbReference type="eggNOG" id="COG0857">
    <property type="taxonomic scope" value="Bacteria"/>
</dbReference>
<sequence length="712" mass="82231">MYVSRTIIFVPLEKRVGLNYVFSGIIQAIKRKNIKFTVFQPFKYFNNTKKNFNIIDYTLKKYNIKGNDHKEQFSFDYIVNVLSSNKKNFLLEKIVENFYKQKKNNEIVLIPGINIYNGYEFLEKLNYELAKILDAEIVLILRLYKNFLDYIKLLSFKFGFEKKNKISGIILNELDCTKNSNQSIDCKRLLKNDNLYEIKKNNHENCSLINEKSIPIISKIPFNEDFYFVYLYKIKEHFKAKFLNKNYNYVIKSILFCEVYKENIFKNNFKQSLLVISKKQINKFCLMHLKESKYNFYSSILIIGCDKNENEIKVFCEIAEKKKISVIYNNMSFINFFYYLTKFKFNFYKKFNDIIKISNYISNYISDIWISNFSLKKKEKKFFSPEIFQYNILQLSRYTKKSIILPEGEEIRILCAANICSKKNIAHCILLGNPKNILEKARLNGITIEKNIDIINPVEIREKYISHIINLRKKKCISEISARKQINKNIVLATLMLNEGIVDGLVSGATTTTADTLRPAFQFIKTDPKHSLISSIFFMLLPEQTLIYGDCAININPNSKQLSEIAFQSHNSAIQFGIDPKIAMISYSTGYSGQGESVEKVRQATLIAKKSYPKLVIDGPLQYDAATVKSVAKSKAPFSEVAGKATVLIFPELNTGNTTYKAVQRSSNIICIGPVLQGIKKPVNDLSRGASIDDIVYTIAITAIQSIKKDQN</sequence>
<protein>
    <recommendedName>
        <fullName evidence="4 8">Phosphate acetyltransferase</fullName>
        <ecNumber evidence="4 8">2.3.1.8</ecNumber>
    </recommendedName>
    <alternativeName>
        <fullName evidence="8">Phosphotransacetylase</fullName>
    </alternativeName>
</protein>
<dbReference type="eggNOG" id="COG0280">
    <property type="taxonomic scope" value="Bacteria"/>
</dbReference>
<dbReference type="PANTHER" id="PTHR43356:SF1">
    <property type="entry name" value="PHOSPHATE ACETYLTRANSFERASE EUTD"/>
    <property type="match status" value="1"/>
</dbReference>
<dbReference type="NCBIfam" id="NF004167">
    <property type="entry name" value="PRK05632.1"/>
    <property type="match status" value="1"/>
</dbReference>
<organism evidence="10 11">
    <name type="scientific">Wigglesworthia glossinidia brevipalpis</name>
    <dbReference type="NCBI Taxonomy" id="36870"/>
    <lineage>
        <taxon>Bacteria</taxon>
        <taxon>Pseudomonadati</taxon>
        <taxon>Pseudomonadota</taxon>
        <taxon>Gammaproteobacteria</taxon>
        <taxon>Enterobacterales</taxon>
        <taxon>Erwiniaceae</taxon>
        <taxon>Wigglesworthia</taxon>
    </lineage>
</organism>
<keyword evidence="7 8" id="KW-0012">Acyltransferase</keyword>
<dbReference type="PANTHER" id="PTHR43356">
    <property type="entry name" value="PHOSPHATE ACETYLTRANSFERASE"/>
    <property type="match status" value="1"/>
</dbReference>
<dbReference type="EMBL" id="BA000021">
    <property type="protein sequence ID" value="BAC24326.1"/>
    <property type="molecule type" value="Genomic_DNA"/>
</dbReference>
<evidence type="ECO:0000256" key="6">
    <source>
        <dbReference type="ARBA" id="ARBA00022679"/>
    </source>
</evidence>
<evidence type="ECO:0000256" key="8">
    <source>
        <dbReference type="PIRNR" id="PIRNR006107"/>
    </source>
</evidence>
<dbReference type="InterPro" id="IPR004614">
    <property type="entry name" value="P_AcTrfase"/>
</dbReference>
<dbReference type="Gene3D" id="3.40.50.10750">
    <property type="entry name" value="Isocitrate/Isopropylmalate dehydrogenase-like"/>
    <property type="match status" value="1"/>
</dbReference>
<evidence type="ECO:0000313" key="10">
    <source>
        <dbReference type="EMBL" id="BAC24326.1"/>
    </source>
</evidence>
<keyword evidence="6 8" id="KW-0808">Transferase</keyword>
<dbReference type="InterPro" id="IPR002505">
    <property type="entry name" value="PTA_PTB"/>
</dbReference>
<feature type="domain" description="Phosphate acetyl/butaryl transferase" evidence="9">
    <location>
        <begin position="388"/>
        <end position="703"/>
    </location>
</feature>
<dbReference type="Gene3D" id="3.40.50.10950">
    <property type="match status" value="1"/>
</dbReference>
<dbReference type="InterPro" id="IPR016475">
    <property type="entry name" value="P-Actrans_bac"/>
</dbReference>
<proteinExistence type="inferred from homology"/>
<dbReference type="InterPro" id="IPR042113">
    <property type="entry name" value="P_AcTrfase_dom1"/>
</dbReference>
<dbReference type="NCBIfam" id="TIGR00651">
    <property type="entry name" value="pta"/>
    <property type="match status" value="1"/>
</dbReference>
<evidence type="ECO:0000256" key="3">
    <source>
        <dbReference type="ARBA" id="ARBA00009786"/>
    </source>
</evidence>